<dbReference type="OrthoDB" id="1755431at2"/>
<keyword evidence="2" id="KW-1185">Reference proteome</keyword>
<gene>
    <name evidence="1" type="ORF">GR328_01690</name>
</gene>
<dbReference type="AlphaFoldDB" id="A0A7X3SMB2"/>
<accession>A0A7X3SMB2</accession>
<dbReference type="RefSeq" id="WP_160882786.1">
    <property type="nucleotide sequence ID" value="NZ_WURB01000001.1"/>
</dbReference>
<dbReference type="Proteomes" id="UP000436483">
    <property type="component" value="Unassembled WGS sequence"/>
</dbReference>
<reference evidence="1 2" key="2">
    <citation type="submission" date="2020-01" db="EMBL/GenBank/DDBJ databases">
        <title>Microvirga sp. nov., an arsenate reduction bacterium isolated from Tibet hotspring sediments.</title>
        <authorList>
            <person name="Xian W.-D."/>
            <person name="Li W.-J."/>
        </authorList>
    </citation>
    <scope>NUCLEOTIDE SEQUENCE [LARGE SCALE GENOMIC DNA]</scope>
    <source>
        <strain evidence="1 2">KCTC 23863</strain>
    </source>
</reference>
<evidence type="ECO:0008006" key="3">
    <source>
        <dbReference type="Google" id="ProtNLM"/>
    </source>
</evidence>
<organism evidence="1 2">
    <name type="scientific">Microvirga makkahensis</name>
    <dbReference type="NCBI Taxonomy" id="1128670"/>
    <lineage>
        <taxon>Bacteria</taxon>
        <taxon>Pseudomonadati</taxon>
        <taxon>Pseudomonadota</taxon>
        <taxon>Alphaproteobacteria</taxon>
        <taxon>Hyphomicrobiales</taxon>
        <taxon>Methylobacteriaceae</taxon>
        <taxon>Microvirga</taxon>
    </lineage>
</organism>
<protein>
    <recommendedName>
        <fullName evidence="3">PPM-type phosphatase domain-containing protein</fullName>
    </recommendedName>
</protein>
<dbReference type="EMBL" id="WURB01000001">
    <property type="protein sequence ID" value="MXQ10187.1"/>
    <property type="molecule type" value="Genomic_DNA"/>
</dbReference>
<evidence type="ECO:0000313" key="2">
    <source>
        <dbReference type="Proteomes" id="UP000436483"/>
    </source>
</evidence>
<sequence>MTLTGPEPRLRSLYRQSVPGSRINEDGLGLLGHCAWIVDGATGLSTEQLTGGGSDAAWLAGAIDEALGKLTSEGYGGTDLLQRLETEISRAFEDATAHRPGLHVHHAPSACLGLVRALRAGEGRLRVEGLLLGDVVALVPSEQGIVRWTDERAKPFERRTLAALEGGGHEPGRMPDAVRRQIMDNRTKLNQQGGYWVVNPCLPFAGHELRFEAEVQAGALIVLATDGFMRLVDVFGTYTNSSLHAALAAGRGDDLIGELRALERSDRLSEEYPRVKAHDDASVLVIAAETSG</sequence>
<proteinExistence type="predicted"/>
<reference evidence="1 2" key="1">
    <citation type="submission" date="2019-12" db="EMBL/GenBank/DDBJ databases">
        <authorList>
            <person name="Yuan C.-G."/>
        </authorList>
    </citation>
    <scope>NUCLEOTIDE SEQUENCE [LARGE SCALE GENOMIC DNA]</scope>
    <source>
        <strain evidence="1 2">KCTC 23863</strain>
    </source>
</reference>
<comment type="caution">
    <text evidence="1">The sequence shown here is derived from an EMBL/GenBank/DDBJ whole genome shotgun (WGS) entry which is preliminary data.</text>
</comment>
<name>A0A7X3SMB2_9HYPH</name>
<evidence type="ECO:0000313" key="1">
    <source>
        <dbReference type="EMBL" id="MXQ10187.1"/>
    </source>
</evidence>